<dbReference type="InterPro" id="IPR003029">
    <property type="entry name" value="S1_domain"/>
</dbReference>
<dbReference type="Pfam" id="PF07541">
    <property type="entry name" value="EIF_2_alpha"/>
    <property type="match status" value="1"/>
</dbReference>
<protein>
    <submittedName>
        <fullName evidence="5">Translation initiation factor 2 subunit alpha</fullName>
    </submittedName>
</protein>
<dbReference type="STRING" id="666510.ASAC_0203"/>
<dbReference type="CDD" id="cd04452">
    <property type="entry name" value="S1_IF2_alpha"/>
    <property type="match status" value="1"/>
</dbReference>
<dbReference type="PANTHER" id="PTHR10602">
    <property type="entry name" value="EUKARYOTIC TRANSLATION INITIATION FACTOR 2 SUBUNIT 1"/>
    <property type="match status" value="1"/>
</dbReference>
<dbReference type="InterPro" id="IPR012340">
    <property type="entry name" value="NA-bd_OB-fold"/>
</dbReference>
<dbReference type="KEGG" id="asc:ASAC_0203"/>
<feature type="domain" description="S1 motif" evidence="4">
    <location>
        <begin position="13"/>
        <end position="84"/>
    </location>
</feature>
<dbReference type="NCBIfam" id="NF003062">
    <property type="entry name" value="PRK03987.1-1"/>
    <property type="match status" value="1"/>
</dbReference>
<dbReference type="InterPro" id="IPR011488">
    <property type="entry name" value="TIF_2_asu"/>
</dbReference>
<dbReference type="OrthoDB" id="84794at2157"/>
<dbReference type="Proteomes" id="UP000000346">
    <property type="component" value="Chromosome"/>
</dbReference>
<sequence>MPLLNRRQLPDVGEVVVGTVKELHDYGAYLELDEFNGLRAFLPWVEVSSRSFKSIDDVIKVNERVAVKVIRVNRAKGQVDVSLKKVTDDERRKKMTWWKRTQKAVNIILMIAKELKKAEKQAYAEVIWRLEDKYGDVMTALEMAATEGEQPLAAAGVPEEWLKPLAEAAKKYVEVKKVKVSLLATVKSLSPDGIEKIKAVLKSAEEAVASKGDSSVSVKIYAIGAPRYRIDLMGVDYKELEQLAQGLEEVMSRAAKELGVEFSLERLRE</sequence>
<dbReference type="GO" id="GO:0003723">
    <property type="term" value="F:RNA binding"/>
    <property type="evidence" value="ECO:0007669"/>
    <property type="project" value="InterPro"/>
</dbReference>
<evidence type="ECO:0000256" key="1">
    <source>
        <dbReference type="ARBA" id="ARBA00007223"/>
    </source>
</evidence>
<accession>D9PZX2</accession>
<dbReference type="InParanoid" id="D9PZX2"/>
<dbReference type="Pfam" id="PF00575">
    <property type="entry name" value="S1"/>
    <property type="match status" value="1"/>
</dbReference>
<evidence type="ECO:0000256" key="3">
    <source>
        <dbReference type="ARBA" id="ARBA00022917"/>
    </source>
</evidence>
<dbReference type="PANTHER" id="PTHR10602:SF0">
    <property type="entry name" value="EUKARYOTIC TRANSLATION INITIATION FACTOR 2 SUBUNIT 1"/>
    <property type="match status" value="1"/>
</dbReference>
<evidence type="ECO:0000256" key="2">
    <source>
        <dbReference type="ARBA" id="ARBA00022540"/>
    </source>
</evidence>
<organism evidence="5 6">
    <name type="scientific">Acidilobus saccharovorans (strain DSM 16705 / JCM 18335 / VKM B-2471 / 345-15)</name>
    <dbReference type="NCBI Taxonomy" id="666510"/>
    <lineage>
        <taxon>Archaea</taxon>
        <taxon>Thermoproteota</taxon>
        <taxon>Thermoprotei</taxon>
        <taxon>Acidilobales</taxon>
        <taxon>Acidilobaceae</taxon>
        <taxon>Acidilobus</taxon>
    </lineage>
</organism>
<dbReference type="InterPro" id="IPR044126">
    <property type="entry name" value="S1_IF2_alpha"/>
</dbReference>
<dbReference type="FunCoup" id="D9PZX2">
    <property type="interactions" value="221"/>
</dbReference>
<dbReference type="HOGENOM" id="CLU_033458_0_2_2"/>
<dbReference type="SUPFAM" id="SSF110993">
    <property type="entry name" value="eIF-2-alpha, C-terminal domain"/>
    <property type="match status" value="1"/>
</dbReference>
<keyword evidence="2 5" id="KW-0396">Initiation factor</keyword>
<proteinExistence type="inferred from homology"/>
<dbReference type="SMART" id="SM00316">
    <property type="entry name" value="S1"/>
    <property type="match status" value="1"/>
</dbReference>
<evidence type="ECO:0000259" key="4">
    <source>
        <dbReference type="PROSITE" id="PS50126"/>
    </source>
</evidence>
<evidence type="ECO:0000313" key="6">
    <source>
        <dbReference type="Proteomes" id="UP000000346"/>
    </source>
</evidence>
<keyword evidence="6" id="KW-1185">Reference proteome</keyword>
<dbReference type="GO" id="GO:0003743">
    <property type="term" value="F:translation initiation factor activity"/>
    <property type="evidence" value="ECO:0007669"/>
    <property type="project" value="UniProtKB-KW"/>
</dbReference>
<dbReference type="SUPFAM" id="SSF116742">
    <property type="entry name" value="eIF2alpha middle domain-like"/>
    <property type="match status" value="1"/>
</dbReference>
<name>D9PZX2_ACIS3</name>
<reference evidence="5 6" key="1">
    <citation type="journal article" date="2010" name="Appl. Environ. Microbiol.">
        <title>The genome sequence of the crenarchaeon Acidilobus saccharovorans supports a new order, Acidilobales, and suggests an important ecological role in terrestrial acidic hot springs.</title>
        <authorList>
            <person name="Mardanov A.V."/>
            <person name="Svetlitchnyi V.A."/>
            <person name="Beletsky A.V."/>
            <person name="Prokofeva M.I."/>
            <person name="Bonch-Osmolovskaya E.A."/>
            <person name="Ravin N.V."/>
            <person name="Skryabin K.G."/>
        </authorList>
    </citation>
    <scope>NUCLEOTIDE SEQUENCE [LARGE SCALE GENOMIC DNA]</scope>
    <source>
        <strain evidence="6">DSM 16705 / JCM 18335 / VKM B-2471 / 345-15</strain>
    </source>
</reference>
<dbReference type="InterPro" id="IPR024054">
    <property type="entry name" value="TIF2_asu_middle_sf"/>
</dbReference>
<dbReference type="SUPFAM" id="SSF50249">
    <property type="entry name" value="Nucleic acid-binding proteins"/>
    <property type="match status" value="1"/>
</dbReference>
<dbReference type="InterPro" id="IPR024055">
    <property type="entry name" value="TIF2_asu_C"/>
</dbReference>
<evidence type="ECO:0000313" key="5">
    <source>
        <dbReference type="EMBL" id="ADL18610.1"/>
    </source>
</evidence>
<dbReference type="PROSITE" id="PS50126">
    <property type="entry name" value="S1"/>
    <property type="match status" value="1"/>
</dbReference>
<keyword evidence="3" id="KW-0648">Protein biosynthesis</keyword>
<gene>
    <name evidence="5" type="ordered locus">ASAC_0203</name>
</gene>
<dbReference type="RefSeq" id="WP_013266122.1">
    <property type="nucleotide sequence ID" value="NC_014374.1"/>
</dbReference>
<dbReference type="Gene3D" id="3.30.70.1130">
    <property type="entry name" value="EIF_2_alpha"/>
    <property type="match status" value="1"/>
</dbReference>
<dbReference type="GeneID" id="9498422"/>
<dbReference type="eggNOG" id="arCOG04107">
    <property type="taxonomic scope" value="Archaea"/>
</dbReference>
<dbReference type="AlphaFoldDB" id="D9PZX2"/>
<dbReference type="EMBL" id="CP001742">
    <property type="protein sequence ID" value="ADL18610.1"/>
    <property type="molecule type" value="Genomic_DNA"/>
</dbReference>
<comment type="similarity">
    <text evidence="1">Belongs to the eIF-2-alpha family.</text>
</comment>
<dbReference type="Gene3D" id="1.10.150.190">
    <property type="entry name" value="Translation initiation factor 2, subunit 1, domain 2"/>
    <property type="match status" value="1"/>
</dbReference>
<dbReference type="GO" id="GO:0043022">
    <property type="term" value="F:ribosome binding"/>
    <property type="evidence" value="ECO:0007669"/>
    <property type="project" value="TreeGrafter"/>
</dbReference>
<dbReference type="Gene3D" id="2.40.50.140">
    <property type="entry name" value="Nucleic acid-binding proteins"/>
    <property type="match status" value="1"/>
</dbReference>